<dbReference type="GO" id="GO:0015031">
    <property type="term" value="P:protein transport"/>
    <property type="evidence" value="ECO:0007669"/>
    <property type="project" value="UniProtKB-KW"/>
</dbReference>
<evidence type="ECO:0000256" key="12">
    <source>
        <dbReference type="ARBA" id="ARBA00023136"/>
    </source>
</evidence>
<protein>
    <recommendedName>
        <fullName evidence="5">Sec translocon accessory complex subunit YajC</fullName>
    </recommendedName>
</protein>
<reference evidence="15 16" key="1">
    <citation type="submission" date="2018-07" db="EMBL/GenBank/DDBJ databases">
        <title>Genomic Encyclopedia of Type Strains, Phase III (KMG-III): the genomes of soil and plant-associated and newly described type strains.</title>
        <authorList>
            <person name="Whitman W."/>
        </authorList>
    </citation>
    <scope>NUCLEOTIDE SEQUENCE [LARGE SCALE GENOMIC DNA]</scope>
    <source>
        <strain evidence="15 16">CECT 8488</strain>
    </source>
</reference>
<dbReference type="Pfam" id="PF02699">
    <property type="entry name" value="YajC"/>
    <property type="match status" value="1"/>
</dbReference>
<evidence type="ECO:0000313" key="16">
    <source>
        <dbReference type="Proteomes" id="UP000256845"/>
    </source>
</evidence>
<dbReference type="InterPro" id="IPR003849">
    <property type="entry name" value="Preprotein_translocase_YajC"/>
</dbReference>
<evidence type="ECO:0000256" key="6">
    <source>
        <dbReference type="ARBA" id="ARBA00022448"/>
    </source>
</evidence>
<evidence type="ECO:0000256" key="1">
    <source>
        <dbReference type="ARBA" id="ARBA00002061"/>
    </source>
</evidence>
<evidence type="ECO:0000256" key="8">
    <source>
        <dbReference type="ARBA" id="ARBA00022692"/>
    </source>
</evidence>
<proteinExistence type="inferred from homology"/>
<dbReference type="NCBIfam" id="TIGR00739">
    <property type="entry name" value="yajC"/>
    <property type="match status" value="1"/>
</dbReference>
<evidence type="ECO:0000256" key="3">
    <source>
        <dbReference type="ARBA" id="ARBA00006742"/>
    </source>
</evidence>
<gene>
    <name evidence="15" type="ORF">DFP90_104322</name>
</gene>
<name>A0A3D9HNH5_9PROT</name>
<dbReference type="EMBL" id="QRDW01000004">
    <property type="protein sequence ID" value="RED51044.1"/>
    <property type="molecule type" value="Genomic_DNA"/>
</dbReference>
<evidence type="ECO:0000256" key="9">
    <source>
        <dbReference type="ARBA" id="ARBA00022927"/>
    </source>
</evidence>
<dbReference type="PRINTS" id="PR01853">
    <property type="entry name" value="YAJCTRNLCASE"/>
</dbReference>
<feature type="transmembrane region" description="Helical" evidence="14">
    <location>
        <begin position="20"/>
        <end position="38"/>
    </location>
</feature>
<accession>A0A3D9HNH5</accession>
<keyword evidence="7" id="KW-1003">Cell membrane</keyword>
<dbReference type="OrthoDB" id="9811406at2"/>
<evidence type="ECO:0000256" key="10">
    <source>
        <dbReference type="ARBA" id="ARBA00022989"/>
    </source>
</evidence>
<dbReference type="RefSeq" id="WP_115936824.1">
    <property type="nucleotide sequence ID" value="NZ_QRDW01000004.1"/>
</dbReference>
<keyword evidence="12 14" id="KW-0472">Membrane</keyword>
<organism evidence="15 16">
    <name type="scientific">Aestuariispira insulae</name>
    <dbReference type="NCBI Taxonomy" id="1461337"/>
    <lineage>
        <taxon>Bacteria</taxon>
        <taxon>Pseudomonadati</taxon>
        <taxon>Pseudomonadota</taxon>
        <taxon>Alphaproteobacteria</taxon>
        <taxon>Rhodospirillales</taxon>
        <taxon>Kiloniellaceae</taxon>
        <taxon>Aestuariispira</taxon>
    </lineage>
</organism>
<keyword evidence="16" id="KW-1185">Reference proteome</keyword>
<evidence type="ECO:0000256" key="13">
    <source>
        <dbReference type="SAM" id="MobiDB-lite"/>
    </source>
</evidence>
<comment type="subcellular location">
    <subcellularLocation>
        <location evidence="2">Cell membrane</location>
        <topology evidence="2">Single-pass membrane protein</topology>
    </subcellularLocation>
</comment>
<evidence type="ECO:0000256" key="7">
    <source>
        <dbReference type="ARBA" id="ARBA00022475"/>
    </source>
</evidence>
<evidence type="ECO:0000256" key="4">
    <source>
        <dbReference type="ARBA" id="ARBA00011718"/>
    </source>
</evidence>
<evidence type="ECO:0000313" key="15">
    <source>
        <dbReference type="EMBL" id="RED51044.1"/>
    </source>
</evidence>
<keyword evidence="9" id="KW-0653">Protein transport</keyword>
<dbReference type="PANTHER" id="PTHR33909:SF1">
    <property type="entry name" value="SEC TRANSLOCON ACCESSORY COMPLEX SUBUNIT YAJC"/>
    <property type="match status" value="1"/>
</dbReference>
<comment type="function">
    <text evidence="1">The SecYEG-SecDF-YajC-YidC holo-translocon (HTL) protein secretase/insertase is a supercomplex required for protein secretion, insertion of proteins into membranes, and assembly of membrane protein complexes. While the SecYEG complex is essential for assembly of a number of proteins and complexes, the SecDF-YajC-YidC subcomplex facilitates these functions.</text>
</comment>
<dbReference type="GO" id="GO:0005886">
    <property type="term" value="C:plasma membrane"/>
    <property type="evidence" value="ECO:0007669"/>
    <property type="project" value="UniProtKB-SubCell"/>
</dbReference>
<comment type="similarity">
    <text evidence="3">Belongs to the YajC family.</text>
</comment>
<keyword evidence="8 14" id="KW-0812">Transmembrane</keyword>
<keyword evidence="11" id="KW-0811">Translocation</keyword>
<dbReference type="PANTHER" id="PTHR33909">
    <property type="entry name" value="SEC TRANSLOCON ACCESSORY COMPLEX SUBUNIT YAJC"/>
    <property type="match status" value="1"/>
</dbReference>
<dbReference type="SMART" id="SM01323">
    <property type="entry name" value="YajC"/>
    <property type="match status" value="1"/>
</dbReference>
<evidence type="ECO:0000256" key="2">
    <source>
        <dbReference type="ARBA" id="ARBA00004162"/>
    </source>
</evidence>
<evidence type="ECO:0000256" key="5">
    <source>
        <dbReference type="ARBA" id="ARBA00014962"/>
    </source>
</evidence>
<comment type="caution">
    <text evidence="15">The sequence shown here is derived from an EMBL/GenBank/DDBJ whole genome shotgun (WGS) entry which is preliminary data.</text>
</comment>
<feature type="region of interest" description="Disordered" evidence="13">
    <location>
        <begin position="105"/>
        <end position="133"/>
    </location>
</feature>
<dbReference type="AlphaFoldDB" id="A0A3D9HNH5"/>
<keyword evidence="6" id="KW-0813">Transport</keyword>
<keyword evidence="10 14" id="KW-1133">Transmembrane helix</keyword>
<evidence type="ECO:0000256" key="11">
    <source>
        <dbReference type="ARBA" id="ARBA00023010"/>
    </source>
</evidence>
<dbReference type="Proteomes" id="UP000256845">
    <property type="component" value="Unassembled WGS sequence"/>
</dbReference>
<comment type="subunit">
    <text evidence="4">Part of the SecDF-YidC-YajC translocase complex. The SecDF-YidC-YajC translocase forms a supercomplex with SecYEG, called the holo-translocon (HTL).</text>
</comment>
<evidence type="ECO:0000256" key="14">
    <source>
        <dbReference type="SAM" id="Phobius"/>
    </source>
</evidence>
<sequence length="133" mass="14249">MLISEAMAQQAGAAGGGDLLTSFLPLIAIFAIFYFLLIRPQQKKQKEHQAKIAAVRRGDKIITGGGFYGTVTKVISDTEVQVELAENVKVKVATQTIMDVLSKTEPANDAAKPAEEKKSGLGALFGAKKKEDK</sequence>